<dbReference type="HAMAP" id="MF_01106">
    <property type="entry name" value="ArgJ"/>
    <property type="match status" value="1"/>
</dbReference>
<reference evidence="12" key="1">
    <citation type="submission" date="2015-01" db="EMBL/GenBank/DDBJ databases">
        <authorList>
            <person name="Manzoor Shahid"/>
            <person name="Zubair Saima"/>
        </authorList>
    </citation>
    <scope>NUCLEOTIDE SEQUENCE [LARGE SCALE GENOMIC DNA]</scope>
    <source>
        <strain evidence="12">Sp3</strain>
    </source>
</reference>
<feature type="site" description="Cleavage; by autolysis" evidence="10">
    <location>
        <begin position="192"/>
        <end position="193"/>
    </location>
</feature>
<dbReference type="EC" id="2.3.1.1" evidence="10"/>
<dbReference type="NCBIfam" id="TIGR00120">
    <property type="entry name" value="ArgJ"/>
    <property type="match status" value="1"/>
</dbReference>
<dbReference type="PANTHER" id="PTHR23100:SF0">
    <property type="entry name" value="ARGININE BIOSYNTHESIS BIFUNCTIONAL PROTEIN ARGJ, MITOCHONDRIAL"/>
    <property type="match status" value="1"/>
</dbReference>
<protein>
    <recommendedName>
        <fullName evidence="10">Arginine biosynthesis bifunctional protein ArgJ</fullName>
    </recommendedName>
    <domain>
        <recommendedName>
            <fullName evidence="10">Glutamate N-acetyltransferase</fullName>
            <ecNumber evidence="10">2.3.1.35</ecNumber>
        </recommendedName>
        <alternativeName>
            <fullName evidence="10">Ornithine acetyltransferase</fullName>
            <shortName evidence="10">OATase</shortName>
        </alternativeName>
        <alternativeName>
            <fullName evidence="10">Ornithine transacetylase</fullName>
        </alternativeName>
    </domain>
    <domain>
        <recommendedName>
            <fullName evidence="10">Amino-acid acetyltransferase</fullName>
            <ecNumber evidence="10">2.3.1.1</ecNumber>
        </recommendedName>
        <alternativeName>
            <fullName evidence="10">N-acetylglutamate synthase</fullName>
            <shortName evidence="10">AGSase</shortName>
        </alternativeName>
    </domain>
    <component>
        <recommendedName>
            <fullName evidence="10">Arginine biosynthesis bifunctional protein ArgJ alpha chain</fullName>
        </recommendedName>
    </component>
    <component>
        <recommendedName>
            <fullName evidence="10">Arginine biosynthesis bifunctional protein ArgJ beta chain</fullName>
        </recommendedName>
    </component>
</protein>
<keyword evidence="5 10" id="KW-0808">Transferase</keyword>
<dbReference type="OrthoDB" id="9804242at2"/>
<comment type="subcellular location">
    <subcellularLocation>
        <location evidence="10">Cytoplasm</location>
    </subcellularLocation>
</comment>
<dbReference type="GO" id="GO:0006526">
    <property type="term" value="P:L-arginine biosynthetic process"/>
    <property type="evidence" value="ECO:0007669"/>
    <property type="project" value="UniProtKB-UniRule"/>
</dbReference>
<dbReference type="SUPFAM" id="SSF56266">
    <property type="entry name" value="DmpA/ArgJ-like"/>
    <property type="match status" value="1"/>
</dbReference>
<dbReference type="FunFam" id="3.10.20.340:FF:000001">
    <property type="entry name" value="Arginine biosynthesis bifunctional protein ArgJ, chloroplastic"/>
    <property type="match status" value="1"/>
</dbReference>
<keyword evidence="7 10" id="KW-0511">Multifunctional enzyme</keyword>
<evidence type="ECO:0000256" key="1">
    <source>
        <dbReference type="ARBA" id="ARBA00006774"/>
    </source>
</evidence>
<feature type="binding site" evidence="10">
    <location>
        <position position="193"/>
    </location>
    <ligand>
        <name>substrate</name>
    </ligand>
</feature>
<evidence type="ECO:0000256" key="9">
    <source>
        <dbReference type="ARBA" id="ARBA00049439"/>
    </source>
</evidence>
<evidence type="ECO:0000256" key="5">
    <source>
        <dbReference type="ARBA" id="ARBA00022679"/>
    </source>
</evidence>
<dbReference type="CDD" id="cd02152">
    <property type="entry name" value="OAT"/>
    <property type="match status" value="1"/>
</dbReference>
<proteinExistence type="inferred from homology"/>
<evidence type="ECO:0000256" key="2">
    <source>
        <dbReference type="ARBA" id="ARBA00011475"/>
    </source>
</evidence>
<dbReference type="Gene3D" id="3.10.20.340">
    <property type="entry name" value="ArgJ beta chain, C-terminal domain"/>
    <property type="match status" value="1"/>
</dbReference>
<keyword evidence="12" id="KW-1185">Reference proteome</keyword>
<feature type="active site" description="Nucleophile" evidence="10">
    <location>
        <position position="193"/>
    </location>
</feature>
<dbReference type="Pfam" id="PF01960">
    <property type="entry name" value="ArgJ"/>
    <property type="match status" value="1"/>
</dbReference>
<evidence type="ECO:0000256" key="6">
    <source>
        <dbReference type="ARBA" id="ARBA00022813"/>
    </source>
</evidence>
<keyword evidence="10" id="KW-0963">Cytoplasm</keyword>
<evidence type="ECO:0000313" key="12">
    <source>
        <dbReference type="Proteomes" id="UP000046155"/>
    </source>
</evidence>
<feature type="chain" id="PRO_5023449258" description="Arginine biosynthesis bifunctional protein ArgJ alpha chain" evidence="10">
    <location>
        <begin position="1"/>
        <end position="192"/>
    </location>
</feature>
<dbReference type="FunFam" id="3.60.70.12:FF:000001">
    <property type="entry name" value="Arginine biosynthesis bifunctional protein ArgJ, chloroplastic"/>
    <property type="match status" value="1"/>
</dbReference>
<dbReference type="PANTHER" id="PTHR23100">
    <property type="entry name" value="ARGININE BIOSYNTHESIS BIFUNCTIONAL PROTEIN ARGJ"/>
    <property type="match status" value="1"/>
</dbReference>
<dbReference type="UniPathway" id="UPA00068">
    <property type="reaction ID" value="UER00106"/>
</dbReference>
<comment type="function">
    <text evidence="10">Catalyzes two activities which are involved in the cyclic version of arginine biosynthesis: the synthesis of N-acetylglutamate from glutamate and acetyl-CoA as the acetyl donor, and of ornithine by transacetylation between N(2)-acetylornithine and glutamate.</text>
</comment>
<evidence type="ECO:0000256" key="10">
    <source>
        <dbReference type="HAMAP-Rule" id="MF_01106"/>
    </source>
</evidence>
<dbReference type="GO" id="GO:0005737">
    <property type="term" value="C:cytoplasm"/>
    <property type="evidence" value="ECO:0007669"/>
    <property type="project" value="UniProtKB-SubCell"/>
</dbReference>
<comment type="similarity">
    <text evidence="1 10">Belongs to the ArgJ family.</text>
</comment>
<dbReference type="InterPro" id="IPR002813">
    <property type="entry name" value="Arg_biosynth_ArgJ"/>
</dbReference>
<dbReference type="Proteomes" id="UP000046155">
    <property type="component" value="Unassembled WGS sequence"/>
</dbReference>
<name>A0A0B7MHS2_9FIRM</name>
<evidence type="ECO:0000313" key="11">
    <source>
        <dbReference type="EMBL" id="CEO90184.1"/>
    </source>
</evidence>
<comment type="subunit">
    <text evidence="2 10">Heterotetramer of two alpha and two beta chains.</text>
</comment>
<comment type="pathway">
    <text evidence="10">Amino-acid biosynthesis; L-arginine biosynthesis; L-ornithine and N-acetyl-L-glutamate from L-glutamate and N(2)-acetyl-L-ornithine (cyclic): step 1/1.</text>
</comment>
<feature type="site" description="Involved in the stabilization of negative charge on the oxyanion by the formation of the oxyanion hole" evidence="10">
    <location>
        <position position="119"/>
    </location>
</feature>
<keyword evidence="8 10" id="KW-0012">Acyltransferase</keyword>
<feature type="site" description="Involved in the stabilization of negative charge on the oxyanion by the formation of the oxyanion hole" evidence="10">
    <location>
        <position position="120"/>
    </location>
</feature>
<dbReference type="Gene3D" id="3.60.70.12">
    <property type="entry name" value="L-amino peptidase D-ALA esterase/amidase"/>
    <property type="match status" value="1"/>
</dbReference>
<evidence type="ECO:0000256" key="8">
    <source>
        <dbReference type="ARBA" id="ARBA00023315"/>
    </source>
</evidence>
<feature type="binding site" evidence="10">
    <location>
        <position position="182"/>
    </location>
    <ligand>
        <name>substrate</name>
    </ligand>
</feature>
<evidence type="ECO:0000256" key="7">
    <source>
        <dbReference type="ARBA" id="ARBA00023268"/>
    </source>
</evidence>
<dbReference type="EC" id="2.3.1.35" evidence="10"/>
<comment type="catalytic activity">
    <reaction evidence="10">
        <text>L-glutamate + acetyl-CoA = N-acetyl-L-glutamate + CoA + H(+)</text>
        <dbReference type="Rhea" id="RHEA:24292"/>
        <dbReference type="ChEBI" id="CHEBI:15378"/>
        <dbReference type="ChEBI" id="CHEBI:29985"/>
        <dbReference type="ChEBI" id="CHEBI:44337"/>
        <dbReference type="ChEBI" id="CHEBI:57287"/>
        <dbReference type="ChEBI" id="CHEBI:57288"/>
        <dbReference type="EC" id="2.3.1.1"/>
    </reaction>
</comment>
<dbReference type="InterPro" id="IPR016117">
    <property type="entry name" value="ArgJ-like_dom_sf"/>
</dbReference>
<accession>A0A0B7MHS2</accession>
<keyword evidence="3 10" id="KW-0055">Arginine biosynthesis</keyword>
<dbReference type="RefSeq" id="WP_044665978.1">
    <property type="nucleotide sequence ID" value="NZ_CDRZ01000274.1"/>
</dbReference>
<dbReference type="AlphaFoldDB" id="A0A0B7MHS2"/>
<dbReference type="EMBL" id="CDRZ01000274">
    <property type="protein sequence ID" value="CEO90184.1"/>
    <property type="molecule type" value="Genomic_DNA"/>
</dbReference>
<dbReference type="GO" id="GO:0006592">
    <property type="term" value="P:ornithine biosynthetic process"/>
    <property type="evidence" value="ECO:0007669"/>
    <property type="project" value="TreeGrafter"/>
</dbReference>
<comment type="pathway">
    <text evidence="10">Amino-acid biosynthesis; L-arginine biosynthesis; N(2)-acetyl-L-ornithine from L-glutamate: step 1/4.</text>
</comment>
<dbReference type="NCBIfam" id="NF003802">
    <property type="entry name" value="PRK05388.1"/>
    <property type="match status" value="1"/>
</dbReference>
<feature type="binding site" evidence="10">
    <location>
        <position position="401"/>
    </location>
    <ligand>
        <name>substrate</name>
    </ligand>
</feature>
<feature type="binding site" evidence="10">
    <location>
        <position position="406"/>
    </location>
    <ligand>
        <name>substrate</name>
    </ligand>
</feature>
<feature type="binding site" evidence="10">
    <location>
        <position position="156"/>
    </location>
    <ligand>
        <name>substrate</name>
    </ligand>
</feature>
<evidence type="ECO:0000256" key="4">
    <source>
        <dbReference type="ARBA" id="ARBA00022605"/>
    </source>
</evidence>
<comment type="catalytic activity">
    <reaction evidence="9 10">
        <text>N(2)-acetyl-L-ornithine + L-glutamate = N-acetyl-L-glutamate + L-ornithine</text>
        <dbReference type="Rhea" id="RHEA:15349"/>
        <dbReference type="ChEBI" id="CHEBI:29985"/>
        <dbReference type="ChEBI" id="CHEBI:44337"/>
        <dbReference type="ChEBI" id="CHEBI:46911"/>
        <dbReference type="ChEBI" id="CHEBI:57805"/>
        <dbReference type="EC" id="2.3.1.35"/>
    </reaction>
</comment>
<feature type="chain" id="PRO_5023449257" description="Arginine biosynthesis bifunctional protein ArgJ beta chain" evidence="10">
    <location>
        <begin position="193"/>
        <end position="406"/>
    </location>
</feature>
<evidence type="ECO:0000256" key="3">
    <source>
        <dbReference type="ARBA" id="ARBA00022571"/>
    </source>
</evidence>
<keyword evidence="6 10" id="KW-0068">Autocatalytic cleavage</keyword>
<keyword evidence="4 10" id="KW-0028">Amino-acid biosynthesis</keyword>
<dbReference type="InterPro" id="IPR042195">
    <property type="entry name" value="ArgJ_beta_C"/>
</dbReference>
<dbReference type="GO" id="GO:0004358">
    <property type="term" value="F:L-glutamate N-acetyltransferase activity, acting on acetyl-L-ornithine as donor"/>
    <property type="evidence" value="ECO:0007669"/>
    <property type="project" value="UniProtKB-UniRule"/>
</dbReference>
<gene>
    <name evidence="10 11" type="primary">argJ</name>
    <name evidence="11" type="ORF">SSCH_740054</name>
</gene>
<sequence length="406" mass="42976">MSQQLKYKEISGGVTTPQGFLAAGVTAEIRKNGRRDVAFLYSETPAVAAAVYTQNQVKAAPVMVTQEHLAQGLAQAVVVNSGIANACTGEQGLADARMMAKLAGDALNIPAEHVAVASTGVIGEYLPMEKIESGIKEAVSLLSTEGGAAAAEAILTTDTVTKEYAVQFNLGGREVIVGGMAKGSGMIHPNMATMLAFITTDACVEQQVLKLALRWAVDRSFNNITVDGDTSTNDMVVLLANGQAGNPDFSADQPEFTLFREAIYAVCVELAKMIARDGEGASKFLEVQVKNAASEEEARIIARFIAASSLVKTAIFGEDANWGRVLSAAGASGVLFDPNLVDVYLGDLLVAAEGRGLTFDEERASAILRERNVTITVDLHQGNSLGIAWGCDLTFDYIKINADYRT</sequence>
<dbReference type="GO" id="GO:0004042">
    <property type="term" value="F:L-glutamate N-acetyltransferase activity"/>
    <property type="evidence" value="ECO:0007669"/>
    <property type="project" value="UniProtKB-UniRule"/>
</dbReference>
<organism evidence="11 12">
    <name type="scientific">Syntrophaceticus schinkii</name>
    <dbReference type="NCBI Taxonomy" id="499207"/>
    <lineage>
        <taxon>Bacteria</taxon>
        <taxon>Bacillati</taxon>
        <taxon>Bacillota</taxon>
        <taxon>Clostridia</taxon>
        <taxon>Thermoanaerobacterales</taxon>
        <taxon>Thermoanaerobacterales Family III. Incertae Sedis</taxon>
        <taxon>Syntrophaceticus</taxon>
    </lineage>
</organism>
<feature type="binding site" evidence="10">
    <location>
        <position position="279"/>
    </location>
    <ligand>
        <name>substrate</name>
    </ligand>
</feature>